<protein>
    <submittedName>
        <fullName evidence="5">Levanase/fructan beta-fructosidase</fullName>
    </submittedName>
</protein>
<evidence type="ECO:0000313" key="5">
    <source>
        <dbReference type="EMBL" id="TCO23111.1"/>
    </source>
</evidence>
<dbReference type="InterPro" id="IPR001362">
    <property type="entry name" value="Glyco_hydro_32"/>
</dbReference>
<proteinExistence type="inferred from homology"/>
<dbReference type="PANTHER" id="PTHR42800:SF1">
    <property type="entry name" value="EXOINULINASE INUD (AFU_ORTHOLOGUE AFUA_5G00480)"/>
    <property type="match status" value="1"/>
</dbReference>
<evidence type="ECO:0000256" key="2">
    <source>
        <dbReference type="ARBA" id="ARBA00022801"/>
    </source>
</evidence>
<dbReference type="SUPFAM" id="SSF49899">
    <property type="entry name" value="Concanavalin A-like lectins/glucanases"/>
    <property type="match status" value="1"/>
</dbReference>
<dbReference type="SMART" id="SM00640">
    <property type="entry name" value="Glyco_32"/>
    <property type="match status" value="1"/>
</dbReference>
<dbReference type="InterPro" id="IPR013148">
    <property type="entry name" value="Glyco_hydro_32_N"/>
</dbReference>
<sequence length="471" mass="51986">MTQPDWAVVTASPVAGEYFPYVDTDYQEANRGQFHFSSRSGWMNDPNGLLYYRGTYHLYYQHNPYGLAWDTMHWGHATSPDLIHWRQQPIALDPRIHPGDLWSGGGVVDTRDTSGLKDGSHDPIVVFSGTQGVRMLYSLDGGSTFTAYDDGRVVAQPSGTESRDPKVCWHEQSGRWVMVVWSDAGGNGVDFFVSADLRDWERVSRFAAGWLFECPDFTPMALDGDVTYVLRDARGSYLVGDFDGREFRTSWSEPCTITRNTGGAGSDYYAAQSFENLPDDRVVTLAWQGGNRGSIWTGNASFPVQQRLVSTPDGPRLFSEPIDEIRLLRSSTTKWGPVELSPDTARDLLSAEAADTYELEATFDLSASQATAFSFRLGTATDARSVRYDLGSAQLDGYDLPVAPDGTLSLRLLVDRGQLDIFATDGAFYECLNVDFEGAGHGLQLVTDGPLMLKSLTLHQLGSIWDDGLPA</sequence>
<comment type="caution">
    <text evidence="5">The sequence shown here is derived from an EMBL/GenBank/DDBJ whole genome shotgun (WGS) entry which is preliminary data.</text>
</comment>
<dbReference type="SUPFAM" id="SSF75005">
    <property type="entry name" value="Arabinanase/levansucrase/invertase"/>
    <property type="match status" value="1"/>
</dbReference>
<evidence type="ECO:0000256" key="1">
    <source>
        <dbReference type="ARBA" id="ARBA00009902"/>
    </source>
</evidence>
<dbReference type="InterPro" id="IPR023296">
    <property type="entry name" value="Glyco_hydro_beta-prop_sf"/>
</dbReference>
<dbReference type="CDD" id="cd18622">
    <property type="entry name" value="GH32_Inu-like"/>
    <property type="match status" value="1"/>
</dbReference>
<dbReference type="InterPro" id="IPR013320">
    <property type="entry name" value="ConA-like_dom_sf"/>
</dbReference>
<dbReference type="EMBL" id="SLWM01000006">
    <property type="protein sequence ID" value="TCO23111.1"/>
    <property type="molecule type" value="Genomic_DNA"/>
</dbReference>
<evidence type="ECO:0000313" key="6">
    <source>
        <dbReference type="Proteomes" id="UP000295818"/>
    </source>
</evidence>
<dbReference type="Pfam" id="PF00251">
    <property type="entry name" value="Glyco_hydro_32N"/>
    <property type="match status" value="1"/>
</dbReference>
<name>A0ABY2BLB7_9ACTN</name>
<reference evidence="5 6" key="1">
    <citation type="journal article" date="2015" name="Stand. Genomic Sci.">
        <title>Genomic Encyclopedia of Bacterial and Archaeal Type Strains, Phase III: the genomes of soil and plant-associated and newly described type strains.</title>
        <authorList>
            <person name="Whitman W.B."/>
            <person name="Woyke T."/>
            <person name="Klenk H.P."/>
            <person name="Zhou Y."/>
            <person name="Lilburn T.G."/>
            <person name="Beck B.J."/>
            <person name="De Vos P."/>
            <person name="Vandamme P."/>
            <person name="Eisen J.A."/>
            <person name="Garrity G."/>
            <person name="Hugenholtz P."/>
            <person name="Kyrpides N.C."/>
        </authorList>
    </citation>
    <scope>NUCLEOTIDE SEQUENCE [LARGE SCALE GENOMIC DNA]</scope>
    <source>
        <strain evidence="5 6">VKM Ac-2538</strain>
    </source>
</reference>
<dbReference type="Gene3D" id="2.115.10.20">
    <property type="entry name" value="Glycosyl hydrolase domain, family 43"/>
    <property type="match status" value="1"/>
</dbReference>
<gene>
    <name evidence="5" type="ORF">EV644_106419</name>
</gene>
<comment type="similarity">
    <text evidence="1">Belongs to the glycosyl hydrolase 32 family.</text>
</comment>
<evidence type="ECO:0000256" key="3">
    <source>
        <dbReference type="ARBA" id="ARBA00023295"/>
    </source>
</evidence>
<evidence type="ECO:0000259" key="4">
    <source>
        <dbReference type="Pfam" id="PF00251"/>
    </source>
</evidence>
<dbReference type="PANTHER" id="PTHR42800">
    <property type="entry name" value="EXOINULINASE INUD (AFU_ORTHOLOGUE AFUA_5G00480)"/>
    <property type="match status" value="1"/>
</dbReference>
<keyword evidence="2" id="KW-0378">Hydrolase</keyword>
<organism evidence="5 6">
    <name type="scientific">Kribbella orskensis</name>
    <dbReference type="NCBI Taxonomy" id="2512216"/>
    <lineage>
        <taxon>Bacteria</taxon>
        <taxon>Bacillati</taxon>
        <taxon>Actinomycetota</taxon>
        <taxon>Actinomycetes</taxon>
        <taxon>Propionibacteriales</taxon>
        <taxon>Kribbellaceae</taxon>
        <taxon>Kribbella</taxon>
    </lineage>
</organism>
<dbReference type="Gene3D" id="2.60.120.560">
    <property type="entry name" value="Exo-inulinase, domain 1"/>
    <property type="match status" value="1"/>
</dbReference>
<keyword evidence="3" id="KW-0326">Glycosidase</keyword>
<feature type="domain" description="Glycosyl hydrolase family 32 N-terminal" evidence="4">
    <location>
        <begin position="35"/>
        <end position="289"/>
    </location>
</feature>
<accession>A0ABY2BLB7</accession>
<keyword evidence="6" id="KW-1185">Reference proteome</keyword>
<dbReference type="Proteomes" id="UP000295818">
    <property type="component" value="Unassembled WGS sequence"/>
</dbReference>